<organism evidence="24 25">
    <name type="scientific">Pseudoxanthomonas indica</name>
    <dbReference type="NCBI Taxonomy" id="428993"/>
    <lineage>
        <taxon>Bacteria</taxon>
        <taxon>Pseudomonadati</taxon>
        <taxon>Pseudomonadota</taxon>
        <taxon>Gammaproteobacteria</taxon>
        <taxon>Lysobacterales</taxon>
        <taxon>Lysobacteraceae</taxon>
        <taxon>Pseudoxanthomonas</taxon>
    </lineage>
</organism>
<evidence type="ECO:0000313" key="24">
    <source>
        <dbReference type="EMBL" id="SKC51825.1"/>
    </source>
</evidence>
<name>A0A1T5JK94_9GAMM</name>
<feature type="transmembrane region" description="Helical" evidence="22">
    <location>
        <begin position="197"/>
        <end position="220"/>
    </location>
</feature>
<evidence type="ECO:0000256" key="13">
    <source>
        <dbReference type="ARBA" id="ARBA00022777"/>
    </source>
</evidence>
<evidence type="ECO:0000256" key="15">
    <source>
        <dbReference type="ARBA" id="ARBA00023004"/>
    </source>
</evidence>
<feature type="transmembrane region" description="Helical" evidence="22">
    <location>
        <begin position="164"/>
        <end position="185"/>
    </location>
</feature>
<dbReference type="InterPro" id="IPR005467">
    <property type="entry name" value="His_kinase_dom"/>
</dbReference>
<keyword evidence="9" id="KW-0963">Cytoplasm</keyword>
<feature type="transmembrane region" description="Helical" evidence="22">
    <location>
        <begin position="124"/>
        <end position="144"/>
    </location>
</feature>
<keyword evidence="16" id="KW-0902">Two-component regulatory system</keyword>
<dbReference type="InterPro" id="IPR036890">
    <property type="entry name" value="HATPase_C_sf"/>
</dbReference>
<dbReference type="GO" id="GO:0051539">
    <property type="term" value="F:4 iron, 4 sulfur cluster binding"/>
    <property type="evidence" value="ECO:0007669"/>
    <property type="project" value="UniProtKB-KW"/>
</dbReference>
<evidence type="ECO:0000259" key="23">
    <source>
        <dbReference type="PROSITE" id="PS50109"/>
    </source>
</evidence>
<evidence type="ECO:0000256" key="14">
    <source>
        <dbReference type="ARBA" id="ARBA00022989"/>
    </source>
</evidence>
<evidence type="ECO:0000256" key="22">
    <source>
        <dbReference type="SAM" id="Phobius"/>
    </source>
</evidence>
<dbReference type="Gene3D" id="3.30.565.10">
    <property type="entry name" value="Histidine kinase-like ATPase, C-terminal domain"/>
    <property type="match status" value="1"/>
</dbReference>
<keyword evidence="14 22" id="KW-1133">Transmembrane helix</keyword>
<evidence type="ECO:0000256" key="8">
    <source>
        <dbReference type="ARBA" id="ARBA00022485"/>
    </source>
</evidence>
<dbReference type="EC" id="2.7.13.3" evidence="5"/>
<evidence type="ECO:0000256" key="20">
    <source>
        <dbReference type="ARBA" id="ARBA00030800"/>
    </source>
</evidence>
<evidence type="ECO:0000256" key="9">
    <source>
        <dbReference type="ARBA" id="ARBA00022490"/>
    </source>
</evidence>
<keyword evidence="8" id="KW-0004">4Fe-4S</keyword>
<dbReference type="InterPro" id="IPR050482">
    <property type="entry name" value="Sensor_HK_TwoCompSys"/>
</dbReference>
<evidence type="ECO:0000256" key="1">
    <source>
        <dbReference type="ARBA" id="ARBA00000085"/>
    </source>
</evidence>
<keyword evidence="11 22" id="KW-0812">Transmembrane</keyword>
<comment type="catalytic activity">
    <reaction evidence="1">
        <text>ATP + protein L-histidine = ADP + protein N-phospho-L-histidine.</text>
        <dbReference type="EC" id="2.7.13.3"/>
    </reaction>
</comment>
<protein>
    <recommendedName>
        <fullName evidence="6">Oxygen sensor histidine kinase NreB</fullName>
        <ecNumber evidence="5">2.7.13.3</ecNumber>
    </recommendedName>
    <alternativeName>
        <fullName evidence="20">Nitrogen regulation protein B</fullName>
    </alternativeName>
</protein>
<evidence type="ECO:0000256" key="21">
    <source>
        <dbReference type="SAM" id="MobiDB-lite"/>
    </source>
</evidence>
<feature type="transmembrane region" description="Helical" evidence="22">
    <location>
        <begin position="47"/>
        <end position="63"/>
    </location>
</feature>
<dbReference type="GO" id="GO:0046983">
    <property type="term" value="F:protein dimerization activity"/>
    <property type="evidence" value="ECO:0007669"/>
    <property type="project" value="InterPro"/>
</dbReference>
<dbReference type="EMBL" id="FUZV01000001">
    <property type="protein sequence ID" value="SKC51825.1"/>
    <property type="molecule type" value="Genomic_DNA"/>
</dbReference>
<dbReference type="Gene3D" id="1.20.5.1930">
    <property type="match status" value="1"/>
</dbReference>
<dbReference type="Proteomes" id="UP000190341">
    <property type="component" value="Unassembled WGS sequence"/>
</dbReference>
<accession>A0A1T5JK94</accession>
<dbReference type="InterPro" id="IPR003594">
    <property type="entry name" value="HATPase_dom"/>
</dbReference>
<evidence type="ECO:0000256" key="3">
    <source>
        <dbReference type="ARBA" id="ARBA00004496"/>
    </source>
</evidence>
<evidence type="ECO:0000256" key="4">
    <source>
        <dbReference type="ARBA" id="ARBA00004651"/>
    </source>
</evidence>
<dbReference type="STRING" id="428993.SAMN06296058_0858"/>
<evidence type="ECO:0000256" key="12">
    <source>
        <dbReference type="ARBA" id="ARBA00022723"/>
    </source>
</evidence>
<gene>
    <name evidence="24" type="ORF">SAMN06296058_0858</name>
</gene>
<feature type="transmembrane region" description="Helical" evidence="22">
    <location>
        <begin position="92"/>
        <end position="112"/>
    </location>
</feature>
<evidence type="ECO:0000256" key="19">
    <source>
        <dbReference type="ARBA" id="ARBA00024827"/>
    </source>
</evidence>
<keyword evidence="13 24" id="KW-0418">Kinase</keyword>
<feature type="region of interest" description="Disordered" evidence="21">
    <location>
        <begin position="526"/>
        <end position="550"/>
    </location>
</feature>
<keyword evidence="15" id="KW-0408">Iron</keyword>
<evidence type="ECO:0000313" key="25">
    <source>
        <dbReference type="Proteomes" id="UP000190341"/>
    </source>
</evidence>
<dbReference type="GO" id="GO:0005886">
    <property type="term" value="C:plasma membrane"/>
    <property type="evidence" value="ECO:0007669"/>
    <property type="project" value="UniProtKB-SubCell"/>
</dbReference>
<keyword evidence="18 22" id="KW-0472">Membrane</keyword>
<dbReference type="Pfam" id="PF05231">
    <property type="entry name" value="MASE1"/>
    <property type="match status" value="1"/>
</dbReference>
<dbReference type="PRINTS" id="PR00344">
    <property type="entry name" value="BCTRLSENSOR"/>
</dbReference>
<feature type="transmembrane region" description="Helical" evidence="22">
    <location>
        <begin position="21"/>
        <end position="41"/>
    </location>
</feature>
<keyword evidence="12" id="KW-0479">Metal-binding</keyword>
<keyword evidence="25" id="KW-1185">Reference proteome</keyword>
<evidence type="ECO:0000256" key="11">
    <source>
        <dbReference type="ARBA" id="ARBA00022692"/>
    </source>
</evidence>
<feature type="domain" description="Histidine kinase" evidence="23">
    <location>
        <begin position="340"/>
        <end position="529"/>
    </location>
</feature>
<keyword evidence="10" id="KW-0808">Transferase</keyword>
<dbReference type="SUPFAM" id="SSF55874">
    <property type="entry name" value="ATPase domain of HSP90 chaperone/DNA topoisomerase II/histidine kinase"/>
    <property type="match status" value="1"/>
</dbReference>
<dbReference type="PANTHER" id="PTHR24421">
    <property type="entry name" value="NITRATE/NITRITE SENSOR PROTEIN NARX-RELATED"/>
    <property type="match status" value="1"/>
</dbReference>
<feature type="transmembrane region" description="Helical" evidence="22">
    <location>
        <begin position="70"/>
        <end position="86"/>
    </location>
</feature>
<evidence type="ECO:0000256" key="7">
    <source>
        <dbReference type="ARBA" id="ARBA00022475"/>
    </source>
</evidence>
<comment type="function">
    <text evidence="19">Member of the two-component regulatory system NreB/NreC involved in the control of dissimilatory nitrate/nitrite reduction in response to oxygen. NreB functions as a direct oxygen sensor histidine kinase which is autophosphorylated, in the absence of oxygen, probably at the conserved histidine residue, and transfers its phosphate group probably to a conserved aspartate residue of NreC. NreB/NreC activates the expression of the nitrate (narGHJI) and nitrite (nir) reductase operons, as well as the putative nitrate transporter gene narT.</text>
</comment>
<dbReference type="InterPro" id="IPR004358">
    <property type="entry name" value="Sig_transdc_His_kin-like_C"/>
</dbReference>
<dbReference type="InterPro" id="IPR011712">
    <property type="entry name" value="Sig_transdc_His_kin_sub3_dim/P"/>
</dbReference>
<dbReference type="GO" id="GO:0046872">
    <property type="term" value="F:metal ion binding"/>
    <property type="evidence" value="ECO:0007669"/>
    <property type="project" value="UniProtKB-KW"/>
</dbReference>
<reference evidence="24 25" key="1">
    <citation type="submission" date="2017-02" db="EMBL/GenBank/DDBJ databases">
        <authorList>
            <person name="Peterson S.W."/>
        </authorList>
    </citation>
    <scope>NUCLEOTIDE SEQUENCE [LARGE SCALE GENOMIC DNA]</scope>
    <source>
        <strain evidence="24 25">P15</strain>
    </source>
</reference>
<dbReference type="AlphaFoldDB" id="A0A1T5JK94"/>
<dbReference type="CDD" id="cd16917">
    <property type="entry name" value="HATPase_UhpB-NarQ-NarX-like"/>
    <property type="match status" value="1"/>
</dbReference>
<dbReference type="GO" id="GO:0000155">
    <property type="term" value="F:phosphorelay sensor kinase activity"/>
    <property type="evidence" value="ECO:0007669"/>
    <property type="project" value="InterPro"/>
</dbReference>
<evidence type="ECO:0000256" key="16">
    <source>
        <dbReference type="ARBA" id="ARBA00023012"/>
    </source>
</evidence>
<dbReference type="Pfam" id="PF07730">
    <property type="entry name" value="HisKA_3"/>
    <property type="match status" value="1"/>
</dbReference>
<comment type="subcellular location">
    <subcellularLocation>
        <location evidence="4">Cell membrane</location>
        <topology evidence="4">Multi-pass membrane protein</topology>
    </subcellularLocation>
    <subcellularLocation>
        <location evidence="3">Cytoplasm</location>
    </subcellularLocation>
</comment>
<dbReference type="Pfam" id="PF02518">
    <property type="entry name" value="HATPase_c"/>
    <property type="match status" value="1"/>
</dbReference>
<dbReference type="PROSITE" id="PS50109">
    <property type="entry name" value="HIS_KIN"/>
    <property type="match status" value="1"/>
</dbReference>
<evidence type="ECO:0000256" key="2">
    <source>
        <dbReference type="ARBA" id="ARBA00001966"/>
    </source>
</evidence>
<evidence type="ECO:0000256" key="17">
    <source>
        <dbReference type="ARBA" id="ARBA00023014"/>
    </source>
</evidence>
<evidence type="ECO:0000256" key="5">
    <source>
        <dbReference type="ARBA" id="ARBA00012438"/>
    </source>
</evidence>
<keyword evidence="17" id="KW-0411">Iron-sulfur</keyword>
<dbReference type="GO" id="GO:0005737">
    <property type="term" value="C:cytoplasm"/>
    <property type="evidence" value="ECO:0007669"/>
    <property type="project" value="UniProtKB-SubCell"/>
</dbReference>
<evidence type="ECO:0000256" key="18">
    <source>
        <dbReference type="ARBA" id="ARBA00023136"/>
    </source>
</evidence>
<evidence type="ECO:0000256" key="6">
    <source>
        <dbReference type="ARBA" id="ARBA00017322"/>
    </source>
</evidence>
<sequence>MAKELRHRQASHAKSGIRQSPYLLLVAIAAFAQFISVELWVESSRAQLLWLPGAVLMCALLNLNWRHWPLTVLAVGLGSLLVLLAMSEPWPALLLGLSGQLLLVVPVAYALTRLRLSTRGETLASYRWLGGFLLLAVVALPALGASWAEMVAIQLDATGHPGGWFNLALSHCASYVLVVPAYLGLHETALQRSGTPWRSYNLALITAMATIFAIACWMPFHHAPLLRPFLLLLAFTLLVWSLLLFGAAGAFTALLTLSLICMQASNVGLFPLQEQDGYTAVLSIQIWTIGMALALLSLSAVAEQRAGLRLSLAQAYARLSDLTGRMLLVQEEERARIARDLHDDINQSVAAISIQISGLKKDLELAPRTRLAEIQEQLLAVSDDIRRLSHDLHPSILRYTSLAASLIALCESHTAPSTLRVDCAIHEDMALSNEQKLNLFRIAQEAIHNVESHARATAALLSLSRDGEDIVLRVDDDGIGIPEDLRRRLGGGLGMISMEERARSLGGTFQVMRMEEGGSRLEVRLPIRGPAPSPPLEDGSPSAIILSPDP</sequence>
<proteinExistence type="predicted"/>
<dbReference type="InterPro" id="IPR007895">
    <property type="entry name" value="MASE1"/>
</dbReference>
<feature type="transmembrane region" description="Helical" evidence="22">
    <location>
        <begin position="278"/>
        <end position="302"/>
    </location>
</feature>
<comment type="cofactor">
    <cofactor evidence="2">
        <name>[4Fe-4S] cluster</name>
        <dbReference type="ChEBI" id="CHEBI:49883"/>
    </cofactor>
</comment>
<keyword evidence="7" id="KW-1003">Cell membrane</keyword>
<dbReference type="SMART" id="SM00387">
    <property type="entry name" value="HATPase_c"/>
    <property type="match status" value="1"/>
</dbReference>
<evidence type="ECO:0000256" key="10">
    <source>
        <dbReference type="ARBA" id="ARBA00022679"/>
    </source>
</evidence>
<dbReference type="RefSeq" id="WP_176140772.1">
    <property type="nucleotide sequence ID" value="NZ_BMCL01000003.1"/>
</dbReference>